<name>A0A5M8NW68_9BACT</name>
<dbReference type="Proteomes" id="UP000324575">
    <property type="component" value="Unassembled WGS sequence"/>
</dbReference>
<dbReference type="EMBL" id="SNRX01000039">
    <property type="protein sequence ID" value="KAA6300920.1"/>
    <property type="molecule type" value="Genomic_DNA"/>
</dbReference>
<organism evidence="1 2">
    <name type="scientific">Candidatus Ordinivivax streblomastigis</name>
    <dbReference type="NCBI Taxonomy" id="2540710"/>
    <lineage>
        <taxon>Bacteria</taxon>
        <taxon>Pseudomonadati</taxon>
        <taxon>Bacteroidota</taxon>
        <taxon>Bacteroidia</taxon>
        <taxon>Bacteroidales</taxon>
        <taxon>Candidatus Ordinivivax</taxon>
    </lineage>
</organism>
<evidence type="ECO:0000313" key="2">
    <source>
        <dbReference type="Proteomes" id="UP000324575"/>
    </source>
</evidence>
<gene>
    <name evidence="1" type="ORF">EZS26_002946</name>
</gene>
<reference evidence="1 2" key="1">
    <citation type="submission" date="2019-03" db="EMBL/GenBank/DDBJ databases">
        <title>Single cell metagenomics reveals metabolic interactions within the superorganism composed of flagellate Streblomastix strix and complex community of Bacteroidetes bacteria on its surface.</title>
        <authorList>
            <person name="Treitli S.C."/>
            <person name="Kolisko M."/>
            <person name="Husnik F."/>
            <person name="Keeling P."/>
            <person name="Hampl V."/>
        </authorList>
    </citation>
    <scope>NUCLEOTIDE SEQUENCE [LARGE SCALE GENOMIC DNA]</scope>
    <source>
        <strain evidence="1">St1</strain>
    </source>
</reference>
<protein>
    <submittedName>
        <fullName evidence="1">Uncharacterized protein</fullName>
    </submittedName>
</protein>
<evidence type="ECO:0000313" key="1">
    <source>
        <dbReference type="EMBL" id="KAA6300920.1"/>
    </source>
</evidence>
<proteinExistence type="predicted"/>
<accession>A0A5M8NW68</accession>
<comment type="caution">
    <text evidence="1">The sequence shown here is derived from an EMBL/GenBank/DDBJ whole genome shotgun (WGS) entry which is preliminary data.</text>
</comment>
<dbReference type="AlphaFoldDB" id="A0A5M8NW68"/>
<sequence>MKEKILALLTEMFPDVRKDGLIQLARIFALQVSSEEEAKALVEKLTQAQVDEFVRKYRIDVDMKAAEMQKMLEAKLNQRFDFVEKKSDPNSGGDDSDYNEKEKDMSNMAAIIEAALAVELNPIKQELASFKTSETSKARLQLLNDKLTGCKDETFKAKALKDFARMKFETDDEFQKYLSETGNDILTANQNVSDAALSKQGKPLFTQKNDTGISQSVAEFVVNLKTEAKTLSGKEV</sequence>